<dbReference type="PANTHER" id="PTHR11439:SF440">
    <property type="entry name" value="INTEGRASE CATALYTIC DOMAIN-CONTAINING PROTEIN"/>
    <property type="match status" value="1"/>
</dbReference>
<gene>
    <name evidence="1" type="ORF">O181_015501</name>
</gene>
<dbReference type="OrthoDB" id="3344688at2759"/>
<dbReference type="AlphaFoldDB" id="A0A9Q3C022"/>
<evidence type="ECO:0000313" key="2">
    <source>
        <dbReference type="Proteomes" id="UP000765509"/>
    </source>
</evidence>
<comment type="caution">
    <text evidence="1">The sequence shown here is derived from an EMBL/GenBank/DDBJ whole genome shotgun (WGS) entry which is preliminary data.</text>
</comment>
<proteinExistence type="predicted"/>
<name>A0A9Q3C022_9BASI</name>
<sequence length="159" mass="17769">MLTGWADADYANAKDDWKSITGYVVFALGNPVCWLSKKQSVVAQSTTEAEYIAMNICMKQLRWITFVFNDLGYGTIQPILYNNNSGAVTISKQASLNANTKHIEVRYQYIRDCGMKKLVAVVQVSTNDMIADILTKPLGVIKIQEVFRQLHLKDCGGVL</sequence>
<evidence type="ECO:0000313" key="1">
    <source>
        <dbReference type="EMBL" id="MBW0475786.1"/>
    </source>
</evidence>
<accession>A0A9Q3C022</accession>
<keyword evidence="2" id="KW-1185">Reference proteome</keyword>
<dbReference type="PANTHER" id="PTHR11439">
    <property type="entry name" value="GAG-POL-RELATED RETROTRANSPOSON"/>
    <property type="match status" value="1"/>
</dbReference>
<organism evidence="1 2">
    <name type="scientific">Austropuccinia psidii MF-1</name>
    <dbReference type="NCBI Taxonomy" id="1389203"/>
    <lineage>
        <taxon>Eukaryota</taxon>
        <taxon>Fungi</taxon>
        <taxon>Dikarya</taxon>
        <taxon>Basidiomycota</taxon>
        <taxon>Pucciniomycotina</taxon>
        <taxon>Pucciniomycetes</taxon>
        <taxon>Pucciniales</taxon>
        <taxon>Sphaerophragmiaceae</taxon>
        <taxon>Austropuccinia</taxon>
    </lineage>
</organism>
<protein>
    <recommendedName>
        <fullName evidence="3">Copia protein</fullName>
    </recommendedName>
</protein>
<evidence type="ECO:0008006" key="3">
    <source>
        <dbReference type="Google" id="ProtNLM"/>
    </source>
</evidence>
<dbReference type="CDD" id="cd09272">
    <property type="entry name" value="RNase_HI_RT_Ty1"/>
    <property type="match status" value="1"/>
</dbReference>
<dbReference type="Proteomes" id="UP000765509">
    <property type="component" value="Unassembled WGS sequence"/>
</dbReference>
<reference evidence="1" key="1">
    <citation type="submission" date="2021-03" db="EMBL/GenBank/DDBJ databases">
        <title>Draft genome sequence of rust myrtle Austropuccinia psidii MF-1, a brazilian biotype.</title>
        <authorList>
            <person name="Quecine M.C."/>
            <person name="Pachon D.M.R."/>
            <person name="Bonatelli M.L."/>
            <person name="Correr F.H."/>
            <person name="Franceschini L.M."/>
            <person name="Leite T.F."/>
            <person name="Margarido G.R.A."/>
            <person name="Almeida C.A."/>
            <person name="Ferrarezi J.A."/>
            <person name="Labate C.A."/>
        </authorList>
    </citation>
    <scope>NUCLEOTIDE SEQUENCE</scope>
    <source>
        <strain evidence="1">MF-1</strain>
    </source>
</reference>
<dbReference type="EMBL" id="AVOT02004235">
    <property type="protein sequence ID" value="MBW0475786.1"/>
    <property type="molecule type" value="Genomic_DNA"/>
</dbReference>